<feature type="compositionally biased region" description="Polar residues" evidence="1">
    <location>
        <begin position="505"/>
        <end position="514"/>
    </location>
</feature>
<feature type="compositionally biased region" description="Polar residues" evidence="1">
    <location>
        <begin position="798"/>
        <end position="823"/>
    </location>
</feature>
<dbReference type="OrthoDB" id="6158894at2759"/>
<keyword evidence="4" id="KW-1185">Reference proteome</keyword>
<evidence type="ECO:0000256" key="2">
    <source>
        <dbReference type="SAM" id="Phobius"/>
    </source>
</evidence>
<feature type="region of interest" description="Disordered" evidence="1">
    <location>
        <begin position="489"/>
        <end position="514"/>
    </location>
</feature>
<feature type="compositionally biased region" description="Polar residues" evidence="1">
    <location>
        <begin position="445"/>
        <end position="457"/>
    </location>
</feature>
<feature type="compositionally biased region" description="Polar residues" evidence="1">
    <location>
        <begin position="756"/>
        <end position="767"/>
    </location>
</feature>
<feature type="region of interest" description="Disordered" evidence="1">
    <location>
        <begin position="436"/>
        <end position="466"/>
    </location>
</feature>
<reference evidence="3" key="1">
    <citation type="submission" date="2021-04" db="EMBL/GenBank/DDBJ databases">
        <authorList>
            <consortium name="Molecular Ecology Group"/>
        </authorList>
    </citation>
    <scope>NUCLEOTIDE SEQUENCE</scope>
</reference>
<dbReference type="EMBL" id="CAJHNH020002342">
    <property type="protein sequence ID" value="CAG5126376.1"/>
    <property type="molecule type" value="Genomic_DNA"/>
</dbReference>
<evidence type="ECO:0000313" key="4">
    <source>
        <dbReference type="Proteomes" id="UP000678393"/>
    </source>
</evidence>
<proteinExistence type="predicted"/>
<keyword evidence="2" id="KW-0472">Membrane</keyword>
<gene>
    <name evidence="3" type="ORF">CUNI_LOCUS11934</name>
</gene>
<dbReference type="AlphaFoldDB" id="A0A8S3ZGZ7"/>
<name>A0A8S3ZGZ7_9EUPU</name>
<feature type="region of interest" description="Disordered" evidence="1">
    <location>
        <begin position="1109"/>
        <end position="1132"/>
    </location>
</feature>
<feature type="compositionally biased region" description="Polar residues" evidence="1">
    <location>
        <begin position="1123"/>
        <end position="1132"/>
    </location>
</feature>
<organism evidence="3 4">
    <name type="scientific">Candidula unifasciata</name>
    <dbReference type="NCBI Taxonomy" id="100452"/>
    <lineage>
        <taxon>Eukaryota</taxon>
        <taxon>Metazoa</taxon>
        <taxon>Spiralia</taxon>
        <taxon>Lophotrochozoa</taxon>
        <taxon>Mollusca</taxon>
        <taxon>Gastropoda</taxon>
        <taxon>Heterobranchia</taxon>
        <taxon>Euthyneura</taxon>
        <taxon>Panpulmonata</taxon>
        <taxon>Eupulmonata</taxon>
        <taxon>Stylommatophora</taxon>
        <taxon>Helicina</taxon>
        <taxon>Helicoidea</taxon>
        <taxon>Geomitridae</taxon>
        <taxon>Candidula</taxon>
    </lineage>
</organism>
<comment type="caution">
    <text evidence="3">The sequence shown here is derived from an EMBL/GenBank/DDBJ whole genome shotgun (WGS) entry which is preliminary data.</text>
</comment>
<feature type="region of interest" description="Disordered" evidence="1">
    <location>
        <begin position="691"/>
        <end position="713"/>
    </location>
</feature>
<feature type="region of interest" description="Disordered" evidence="1">
    <location>
        <begin position="185"/>
        <end position="212"/>
    </location>
</feature>
<evidence type="ECO:0000256" key="1">
    <source>
        <dbReference type="SAM" id="MobiDB-lite"/>
    </source>
</evidence>
<dbReference type="Proteomes" id="UP000678393">
    <property type="component" value="Unassembled WGS sequence"/>
</dbReference>
<feature type="transmembrane region" description="Helical" evidence="2">
    <location>
        <begin position="29"/>
        <end position="50"/>
    </location>
</feature>
<feature type="compositionally biased region" description="Basic and acidic residues" evidence="1">
    <location>
        <begin position="783"/>
        <end position="797"/>
    </location>
</feature>
<accession>A0A8S3ZGZ7</accession>
<feature type="region of interest" description="Disordered" evidence="1">
    <location>
        <begin position="746"/>
        <end position="823"/>
    </location>
</feature>
<keyword evidence="2" id="KW-1133">Transmembrane helix</keyword>
<sequence length="1152" mass="129556">MEKVDNSNDTEGPVRHDTVLAYASPPFPAWVPAVTVAISMVIFLAGSFYCRHRKVIKKRQILMDYFYVIFQYGGIRRKRMVAALCNTNSITLRELGRSFMLSFDSVANSDNNSCPFFLEDSPFPASRGPTPSPMMQKKSFFRNRGMTITRKYRGPFIRINTQTEENAQANGVSFQDIVMKFKSKRPHGNDASVKATPNRRHVPPPQYEGSSMCTIHGDDTDYRTCLEEKEVAANYNRERRNAYVVQCDPAYSKYTEVYGEVGRHSLGHVIPDQYRGQQTCYSGKRNSEPFQNLQGYIPGQSHCHDQQHYYFHAHGEQLSPSDVVCGSHGFISKSYEPDGCCQYRNSEPTILVHSPSTETDAPQGWSHIRSRNTNGIVFLKRVPKPDGAPGEFYYEEQKTPSPDLSRRVSLSKVSYVPAGNMNEYYNCLHSNVKDNTSKEARTTENKMSSQNPATPSQGSSKSKRSRLSLGDLAISNFNRRIDLGSDSLNDSLQEADQSSEHRGPQDSTRSSPKITWTKLKNVFTGSRAAQELQGQGKLLKSVSAKQVRQKRRNNRRSTSWQRFVSMFTGFRSLPETKKPSTSVDIPQSSSSYPLGLDINVASQEDPTASFDIESPMESRPAEHHRRIYELRYDFESSLSSRPSYKKIAPSDDDEVAPKVWDRPNALSLAVKTRSFPEELLHGRQYCHRTGFEASGKVPSPKNQASHYSARRYRNRNDRVVTSLISLPQANKDYSCYAFQAGYSPSPEEYRFRSPDSMGSNPGATSPTMEEYVDVSENSMDSHCFSERHTGSQEKTRPDNSNTDENLDSASDTSSYSTPNDNFSIHFQQDLYPEDTISISIANEISNHQDDKPNNNAHFTVKDSEHCSQRTNNWANSRIQYTSSGIKLKSAHKFKSNDSVFVNVGEDAQEKSAATTNNSVFDSKESLPHFCNLNIEHRHAGLSSESVYFDSVCDTSPCDNKDICSIGNSTLDRKQSPVNRIHTASHDTVGQLVLDSSVFLSEMASNSCLSEIPQIGKIQTALELRLIPLPNCDVDRAIRDGFKSTQALIRVQSTPVLSEDITWEQSTCIQTCLPKRWTSHPLNFKTPLDTSNGQSQSLVPYFKKDINPYSNAPMEHSPLKGQHNKTGPATDRNTLELSEYCRTKEQCLGNMPT</sequence>
<keyword evidence="2" id="KW-0812">Transmembrane</keyword>
<feature type="region of interest" description="Disordered" evidence="1">
    <location>
        <begin position="845"/>
        <end position="866"/>
    </location>
</feature>
<protein>
    <submittedName>
        <fullName evidence="3">Uncharacterized protein</fullName>
    </submittedName>
</protein>
<feature type="non-terminal residue" evidence="3">
    <location>
        <position position="1152"/>
    </location>
</feature>
<evidence type="ECO:0000313" key="3">
    <source>
        <dbReference type="EMBL" id="CAG5126376.1"/>
    </source>
</evidence>